<accession>A0A9N9C2L0</accession>
<feature type="domain" description="PARP catalytic" evidence="1">
    <location>
        <begin position="150"/>
        <end position="289"/>
    </location>
</feature>
<evidence type="ECO:0000313" key="3">
    <source>
        <dbReference type="Proteomes" id="UP000789570"/>
    </source>
</evidence>
<dbReference type="OrthoDB" id="9514740at2759"/>
<name>A0A9N9C2L0_9GLOM</name>
<dbReference type="PANTHER" id="PTHR45740:SF2">
    <property type="entry name" value="POLY [ADP-RIBOSE] POLYMERASE"/>
    <property type="match status" value="1"/>
</dbReference>
<proteinExistence type="predicted"/>
<dbReference type="InterPro" id="IPR051712">
    <property type="entry name" value="ARTD-AVP"/>
</dbReference>
<protein>
    <submittedName>
        <fullName evidence="2">10098_t:CDS:1</fullName>
    </submittedName>
</protein>
<comment type="caution">
    <text evidence="2">The sequence shown here is derived from an EMBL/GenBank/DDBJ whole genome shotgun (WGS) entry which is preliminary data.</text>
</comment>
<dbReference type="GO" id="GO:1990404">
    <property type="term" value="F:NAD+-protein mono-ADP-ribosyltransferase activity"/>
    <property type="evidence" value="ECO:0007669"/>
    <property type="project" value="TreeGrafter"/>
</dbReference>
<dbReference type="PANTHER" id="PTHR45740">
    <property type="entry name" value="POLY [ADP-RIBOSE] POLYMERASE"/>
    <property type="match status" value="1"/>
</dbReference>
<organism evidence="2 3">
    <name type="scientific">Funneliformis caledonium</name>
    <dbReference type="NCBI Taxonomy" id="1117310"/>
    <lineage>
        <taxon>Eukaryota</taxon>
        <taxon>Fungi</taxon>
        <taxon>Fungi incertae sedis</taxon>
        <taxon>Mucoromycota</taxon>
        <taxon>Glomeromycotina</taxon>
        <taxon>Glomeromycetes</taxon>
        <taxon>Glomerales</taxon>
        <taxon>Glomeraceae</taxon>
        <taxon>Funneliformis</taxon>
    </lineage>
</organism>
<gene>
    <name evidence="2" type="ORF">FCALED_LOCUS7760</name>
</gene>
<evidence type="ECO:0000313" key="2">
    <source>
        <dbReference type="EMBL" id="CAG8584310.1"/>
    </source>
</evidence>
<dbReference type="Pfam" id="PF00644">
    <property type="entry name" value="PARP"/>
    <property type="match status" value="1"/>
</dbReference>
<dbReference type="Proteomes" id="UP000789570">
    <property type="component" value="Unassembled WGS sequence"/>
</dbReference>
<evidence type="ECO:0000259" key="1">
    <source>
        <dbReference type="Pfam" id="PF00644"/>
    </source>
</evidence>
<dbReference type="EMBL" id="CAJVPQ010002125">
    <property type="protein sequence ID" value="CAG8584310.1"/>
    <property type="molecule type" value="Genomic_DNA"/>
</dbReference>
<dbReference type="Gene3D" id="3.90.228.10">
    <property type="match status" value="1"/>
</dbReference>
<dbReference type="InterPro" id="IPR012317">
    <property type="entry name" value="Poly(ADP-ribose)pol_cat_dom"/>
</dbReference>
<keyword evidence="3" id="KW-1185">Reference proteome</keyword>
<dbReference type="GO" id="GO:0003950">
    <property type="term" value="F:NAD+ poly-ADP-ribosyltransferase activity"/>
    <property type="evidence" value="ECO:0007669"/>
    <property type="project" value="InterPro"/>
</dbReference>
<sequence length="302" mass="34131">MTYCTISRCNKKIECKDYNLCLVHIKELNSTNFPSTIQLKSPQNLTTHLIEIPRGTSEFSSTEQKFLTDWVKENTQGLRVDAIYNILLPQSIVANYKTYRAGVESRGNFKSLGLQEGNELLLYHGTDHDCAVIYAAVMQRLCKSNNCAGCGILMNSFNISKVGINKQGRTFQRLGQGLYFTPFSSKAHFYGHKGAKPHPNESGRTCRMMFMTKVVLGKAWQPNRVDQNCRSPPSGFDSTWGRKGNFESLSLVSKYMYLMSYVDLGTCPHGGAVLNYEEYAVYRHDACLPTKYISYSYTSTNE</sequence>
<dbReference type="AlphaFoldDB" id="A0A9N9C2L0"/>
<reference evidence="2" key="1">
    <citation type="submission" date="2021-06" db="EMBL/GenBank/DDBJ databases">
        <authorList>
            <person name="Kallberg Y."/>
            <person name="Tangrot J."/>
            <person name="Rosling A."/>
        </authorList>
    </citation>
    <scope>NUCLEOTIDE SEQUENCE</scope>
    <source>
        <strain evidence="2">UK204</strain>
    </source>
</reference>
<dbReference type="SUPFAM" id="SSF56399">
    <property type="entry name" value="ADP-ribosylation"/>
    <property type="match status" value="1"/>
</dbReference>
<dbReference type="GO" id="GO:0005634">
    <property type="term" value="C:nucleus"/>
    <property type="evidence" value="ECO:0007669"/>
    <property type="project" value="TreeGrafter"/>
</dbReference>